<reference evidence="2 3" key="1">
    <citation type="submission" date="2018-07" db="EMBL/GenBank/DDBJ databases">
        <title>Genomic Encyclopedia of Type Strains, Phase III (KMG-III): the genomes of soil and plant-associated and newly described type strains.</title>
        <authorList>
            <person name="Whitman W."/>
        </authorList>
    </citation>
    <scope>NUCLEOTIDE SEQUENCE [LARGE SCALE GENOMIC DNA]</scope>
    <source>
        <strain evidence="2 3">CECT 8236</strain>
    </source>
</reference>
<evidence type="ECO:0000313" key="2">
    <source>
        <dbReference type="EMBL" id="RED64809.1"/>
    </source>
</evidence>
<keyword evidence="2" id="KW-0413">Isomerase</keyword>
<sequence length="288" mass="31039">MDQGTGGMMMLRGLGGAGLGALENEIQLIELAGKYGFQAVDIDAVTLIERVGEKKAKELLSDNGVVIGSIGLPVNWRSTEEEFLNGLKKLGEHAAAARLLGCTRCCTYILPSTDYPSAHFMALATRRLRSCAQMLGAYGIGLGLEFVGPHHLRTQWANPFIWTMDETLDWIAAIGESNVGLLLDSYHWYTTSSTIADILALKPEQIVHVHLNDAPNVPVEAALDGGRIYPGEGVIDLAGFLKGLHAIGYAGPVAQEILAQKPREGTPEELVRHSKECYDKVFGAAGLQ</sequence>
<evidence type="ECO:0000259" key="1">
    <source>
        <dbReference type="Pfam" id="PF01261"/>
    </source>
</evidence>
<dbReference type="PANTHER" id="PTHR12110:SF21">
    <property type="entry name" value="XYLOSE ISOMERASE-LIKE TIM BARREL DOMAIN-CONTAINING PROTEIN"/>
    <property type="match status" value="1"/>
</dbReference>
<comment type="caution">
    <text evidence="2">The sequence shown here is derived from an EMBL/GenBank/DDBJ whole genome shotgun (WGS) entry which is preliminary data.</text>
</comment>
<dbReference type="Proteomes" id="UP000256869">
    <property type="component" value="Unassembled WGS sequence"/>
</dbReference>
<feature type="domain" description="Xylose isomerase-like TIM barrel" evidence="1">
    <location>
        <begin position="30"/>
        <end position="276"/>
    </location>
</feature>
<dbReference type="Gene3D" id="3.20.20.150">
    <property type="entry name" value="Divalent-metal-dependent TIM barrel enzymes"/>
    <property type="match status" value="1"/>
</dbReference>
<dbReference type="InterPro" id="IPR013022">
    <property type="entry name" value="Xyl_isomerase-like_TIM-brl"/>
</dbReference>
<gene>
    <name evidence="2" type="ORF">DFP95_102230</name>
</gene>
<evidence type="ECO:0000313" key="3">
    <source>
        <dbReference type="Proteomes" id="UP000256869"/>
    </source>
</evidence>
<dbReference type="InterPro" id="IPR050312">
    <property type="entry name" value="IolE/XylAMocC-like"/>
</dbReference>
<dbReference type="PANTHER" id="PTHR12110">
    <property type="entry name" value="HYDROXYPYRUVATE ISOMERASE"/>
    <property type="match status" value="1"/>
</dbReference>
<dbReference type="Pfam" id="PF01261">
    <property type="entry name" value="AP_endonuc_2"/>
    <property type="match status" value="1"/>
</dbReference>
<dbReference type="AlphaFoldDB" id="A0A3D9ITG6"/>
<protein>
    <submittedName>
        <fullName evidence="2">Sugar phosphate isomerase/epimerase</fullName>
    </submittedName>
</protein>
<name>A0A3D9ITG6_9BACL</name>
<dbReference type="EMBL" id="QRDY01000002">
    <property type="protein sequence ID" value="RED64809.1"/>
    <property type="molecule type" value="Genomic_DNA"/>
</dbReference>
<dbReference type="GO" id="GO:0016853">
    <property type="term" value="F:isomerase activity"/>
    <property type="evidence" value="ECO:0007669"/>
    <property type="project" value="UniProtKB-KW"/>
</dbReference>
<accession>A0A3D9ITG6</accession>
<keyword evidence="3" id="KW-1185">Reference proteome</keyword>
<dbReference type="InterPro" id="IPR036237">
    <property type="entry name" value="Xyl_isomerase-like_sf"/>
</dbReference>
<proteinExistence type="predicted"/>
<dbReference type="SUPFAM" id="SSF51658">
    <property type="entry name" value="Xylose isomerase-like"/>
    <property type="match status" value="1"/>
</dbReference>
<organism evidence="2 3">
    <name type="scientific">Cohnella lupini</name>
    <dbReference type="NCBI Taxonomy" id="1294267"/>
    <lineage>
        <taxon>Bacteria</taxon>
        <taxon>Bacillati</taxon>
        <taxon>Bacillota</taxon>
        <taxon>Bacilli</taxon>
        <taxon>Bacillales</taxon>
        <taxon>Paenibacillaceae</taxon>
        <taxon>Cohnella</taxon>
    </lineage>
</organism>